<dbReference type="InterPro" id="IPR007466">
    <property type="entry name" value="Peptidyl-Arg-deiminase_porph"/>
</dbReference>
<accession>A0A2V1J2H1</accession>
<comment type="caution">
    <text evidence="2">The sequence shown here is derived from an EMBL/GenBank/DDBJ whole genome shotgun (WGS) entry which is preliminary data.</text>
</comment>
<dbReference type="Proteomes" id="UP000244925">
    <property type="component" value="Unassembled WGS sequence"/>
</dbReference>
<protein>
    <submittedName>
        <fullName evidence="2">Agmatine deiminase family protein</fullName>
    </submittedName>
</protein>
<dbReference type="GO" id="GO:0047632">
    <property type="term" value="F:agmatine deiminase activity"/>
    <property type="evidence" value="ECO:0007669"/>
    <property type="project" value="TreeGrafter"/>
</dbReference>
<dbReference type="RefSeq" id="WP_107034756.1">
    <property type="nucleotide sequence ID" value="NZ_CAONGC010000002.1"/>
</dbReference>
<proteinExistence type="predicted"/>
<dbReference type="SUPFAM" id="SSF55909">
    <property type="entry name" value="Pentein"/>
    <property type="match status" value="1"/>
</dbReference>
<keyword evidence="1" id="KW-0378">Hydrolase</keyword>
<keyword evidence="3" id="KW-1185">Reference proteome</keyword>
<organism evidence="2 3">
    <name type="scientific">Paramuribaculum intestinale</name>
    <dbReference type="NCBI Taxonomy" id="2094151"/>
    <lineage>
        <taxon>Bacteria</taxon>
        <taxon>Pseudomonadati</taxon>
        <taxon>Bacteroidota</taxon>
        <taxon>Bacteroidia</taxon>
        <taxon>Bacteroidales</taxon>
        <taxon>Muribaculaceae</taxon>
        <taxon>Paramuribaculum</taxon>
    </lineage>
</organism>
<evidence type="ECO:0000256" key="1">
    <source>
        <dbReference type="ARBA" id="ARBA00022801"/>
    </source>
</evidence>
<dbReference type="Pfam" id="PF04371">
    <property type="entry name" value="PAD_porph"/>
    <property type="match status" value="1"/>
</dbReference>
<dbReference type="PANTHER" id="PTHR31377:SF0">
    <property type="entry name" value="AGMATINE DEIMINASE-RELATED"/>
    <property type="match status" value="1"/>
</dbReference>
<gene>
    <name evidence="2" type="ORF">C5O25_00410</name>
</gene>
<dbReference type="AlphaFoldDB" id="A0A2V1J2H1"/>
<dbReference type="Gene3D" id="3.75.10.10">
    <property type="entry name" value="L-arginine/glycine Amidinotransferase, Chain A"/>
    <property type="match status" value="1"/>
</dbReference>
<name>A0A2V1J2H1_9BACT</name>
<evidence type="ECO:0000313" key="3">
    <source>
        <dbReference type="Proteomes" id="UP000244925"/>
    </source>
</evidence>
<dbReference type="PANTHER" id="PTHR31377">
    <property type="entry name" value="AGMATINE DEIMINASE-RELATED"/>
    <property type="match status" value="1"/>
</dbReference>
<evidence type="ECO:0000313" key="2">
    <source>
        <dbReference type="EMBL" id="PWB09704.1"/>
    </source>
</evidence>
<dbReference type="EMBL" id="PUBV01000001">
    <property type="protein sequence ID" value="PWB09704.1"/>
    <property type="molecule type" value="Genomic_DNA"/>
</dbReference>
<sequence length="351" mass="38610">MTTSETILHRILPPEGAYAPAVLLAWPHADTDWMPILDRVDRCYRDITEALASLEIPVLIVHPDADEIRRSLPSDVAKSVVPFNFMTNDTWTRDYGQITVKENHKWIVCDFKFNGWGLKFAADRDNLVTSALHNAGIIGGGYENQLGFVLEGGSIESDGQGTILTTSRCLLSPNRNGDLDRAAVELALVKKLGAKRVLWLDHGGLDGDDTDSHIDTLARLASADTIVYTGAGEIKGSQRDGLLKMRAQLATFTTDRGKPYTLVELPLPRPMKDDNGDPLPATYCNYLVTPSAILMPTYNQSDLDTEAAQILERVYARQVIGIDCSVLVEQHGSLHCATMQIPRQLINNTGI</sequence>
<dbReference type="GO" id="GO:0004668">
    <property type="term" value="F:protein-arginine deiminase activity"/>
    <property type="evidence" value="ECO:0007669"/>
    <property type="project" value="InterPro"/>
</dbReference>
<dbReference type="GeneID" id="93424222"/>
<reference evidence="3" key="1">
    <citation type="submission" date="2018-02" db="EMBL/GenBank/DDBJ databases">
        <authorList>
            <person name="Clavel T."/>
            <person name="Strowig T."/>
        </authorList>
    </citation>
    <scope>NUCLEOTIDE SEQUENCE [LARGE SCALE GENOMIC DNA]</scope>
    <source>
        <strain evidence="3">DSM 100764</strain>
    </source>
</reference>
<dbReference type="GO" id="GO:0009446">
    <property type="term" value="P:putrescine biosynthetic process"/>
    <property type="evidence" value="ECO:0007669"/>
    <property type="project" value="InterPro"/>
</dbReference>